<protein>
    <submittedName>
        <fullName evidence="1">Arginase family protein</fullName>
    </submittedName>
</protein>
<dbReference type="Pfam" id="PF00491">
    <property type="entry name" value="Arginase"/>
    <property type="match status" value="1"/>
</dbReference>
<dbReference type="GO" id="GO:0016813">
    <property type="term" value="F:hydrolase activity, acting on carbon-nitrogen (but not peptide) bonds, in linear amidines"/>
    <property type="evidence" value="ECO:0007669"/>
    <property type="project" value="UniProtKB-ARBA"/>
</dbReference>
<name>A0AAU6SSV4_UNCXX</name>
<dbReference type="EMBL" id="CP095339">
    <property type="protein sequence ID" value="XAG23046.1"/>
    <property type="molecule type" value="Genomic_DNA"/>
</dbReference>
<proteinExistence type="predicted"/>
<reference evidence="1" key="1">
    <citation type="submission" date="2022-03" db="EMBL/GenBank/DDBJ databases">
        <title>Sea Food Isolates.</title>
        <authorList>
            <person name="Li c."/>
        </authorList>
    </citation>
    <scope>NUCLEOTIDE SEQUENCE</scope>
    <source>
        <strain evidence="1">19PA01SH03</strain>
    </source>
</reference>
<dbReference type="Gene3D" id="3.40.800.10">
    <property type="entry name" value="Ureohydrolase domain"/>
    <property type="match status" value="1"/>
</dbReference>
<accession>A0AAU6SSV4</accession>
<sequence length="276" mass="31743">MLSLFKRYRLSRPEPQSMSAFTFCTVCEQIKPMSQVEFELAQQSLEFAADWLYQQGIHAHYADAGHLVLHDPADTRFRDLLSHHFTLHSIPVILGNCHELLLNALPLLALDNDELGIIHIGHEFELKQTLDRQVGSAYHFALSRYAQTRLLYLGIDAQRVNSQTLDYAEDLGCDWLTDQECHFRQRNQVKSQLNHYIEHCDQLVISIDLASLIPLNRLDEHHVIDCQMVLRMLRQLVLSGKVKMIQLIGAKDKLIYSKETKAIIDELNRLSVDMAG</sequence>
<dbReference type="GO" id="GO:0046872">
    <property type="term" value="F:metal ion binding"/>
    <property type="evidence" value="ECO:0007669"/>
    <property type="project" value="InterPro"/>
</dbReference>
<dbReference type="InterPro" id="IPR023696">
    <property type="entry name" value="Ureohydrolase_dom_sf"/>
</dbReference>
<dbReference type="AlphaFoldDB" id="A0AAU6SSV4"/>
<evidence type="ECO:0000313" key="1">
    <source>
        <dbReference type="EMBL" id="XAG23046.1"/>
    </source>
</evidence>
<gene>
    <name evidence="1" type="ORF">MRN70_13880</name>
</gene>
<dbReference type="InterPro" id="IPR006035">
    <property type="entry name" value="Ureohydrolase"/>
</dbReference>
<dbReference type="SUPFAM" id="SSF52768">
    <property type="entry name" value="Arginase/deacetylase"/>
    <property type="match status" value="1"/>
</dbReference>
<organism evidence="1">
    <name type="scientific">bacterium 19PA01SH03</name>
    <dbReference type="NCBI Taxonomy" id="2920705"/>
    <lineage>
        <taxon>Bacteria</taxon>
    </lineage>
</organism>